<sequence>MPLGRPRRRRRSGRPVLVLLLTLVALGVLGAGLWYGHRVLSHDLHVRIATLEARVTDLSHDLERTARTRDRLAETLEETQAQLRYTEMQYEREVPDGDARRLLDLVREGLARGADPDRLAFMIEAGARPMRCDETPSTDLLAVAHPGRRRAAGAIRVADGRVTVTAEGATATDERDRPEDWFDVDRPVRVRFAQGGLAPTVVEGKLPLTHKVISGEAEYRFAIAAARRGYMEISVTRCAFP</sequence>
<keyword evidence="3" id="KW-1185">Reference proteome</keyword>
<protein>
    <submittedName>
        <fullName evidence="2">Uncharacterized protein</fullName>
    </submittedName>
</protein>
<evidence type="ECO:0000256" key="1">
    <source>
        <dbReference type="SAM" id="Coils"/>
    </source>
</evidence>
<dbReference type="RefSeq" id="WP_184043057.1">
    <property type="nucleotide sequence ID" value="NZ_JACIGK010000006.1"/>
</dbReference>
<evidence type="ECO:0000313" key="2">
    <source>
        <dbReference type="EMBL" id="MBB4265430.1"/>
    </source>
</evidence>
<dbReference type="Proteomes" id="UP000554286">
    <property type="component" value="Unassembled WGS sequence"/>
</dbReference>
<dbReference type="EMBL" id="JACIGK010000006">
    <property type="protein sequence ID" value="MBB4265430.1"/>
    <property type="molecule type" value="Genomic_DNA"/>
</dbReference>
<keyword evidence="1" id="KW-0175">Coiled coil</keyword>
<gene>
    <name evidence="2" type="ORF">GGD89_001049</name>
</gene>
<reference evidence="2 3" key="1">
    <citation type="submission" date="2020-08" db="EMBL/GenBank/DDBJ databases">
        <title>Genome sequencing of Purple Non-Sulfur Bacteria from various extreme environments.</title>
        <authorList>
            <person name="Mayer M."/>
        </authorList>
    </citation>
    <scope>NUCLEOTIDE SEQUENCE [LARGE SCALE GENOMIC DNA]</scope>
    <source>
        <strain evidence="2 3">JA131</strain>
    </source>
</reference>
<proteinExistence type="predicted"/>
<organism evidence="2 3">
    <name type="scientific">Roseospira visakhapatnamensis</name>
    <dbReference type="NCBI Taxonomy" id="390880"/>
    <lineage>
        <taxon>Bacteria</taxon>
        <taxon>Pseudomonadati</taxon>
        <taxon>Pseudomonadota</taxon>
        <taxon>Alphaproteobacteria</taxon>
        <taxon>Rhodospirillales</taxon>
        <taxon>Rhodospirillaceae</taxon>
        <taxon>Roseospira</taxon>
    </lineage>
</organism>
<feature type="coiled-coil region" evidence="1">
    <location>
        <begin position="48"/>
        <end position="89"/>
    </location>
</feature>
<accession>A0A7W6W8V6</accession>
<evidence type="ECO:0000313" key="3">
    <source>
        <dbReference type="Proteomes" id="UP000554286"/>
    </source>
</evidence>
<name>A0A7W6W8V6_9PROT</name>
<dbReference type="AlphaFoldDB" id="A0A7W6W8V6"/>
<comment type="caution">
    <text evidence="2">The sequence shown here is derived from an EMBL/GenBank/DDBJ whole genome shotgun (WGS) entry which is preliminary data.</text>
</comment>